<feature type="compositionally biased region" description="Basic and acidic residues" evidence="1">
    <location>
        <begin position="301"/>
        <end position="310"/>
    </location>
</feature>
<feature type="region of interest" description="Disordered" evidence="1">
    <location>
        <begin position="518"/>
        <end position="633"/>
    </location>
</feature>
<accession>A0A0G4I0K6</accession>
<feature type="compositionally biased region" description="Polar residues" evidence="1">
    <location>
        <begin position="109"/>
        <end position="121"/>
    </location>
</feature>
<feature type="region of interest" description="Disordered" evidence="1">
    <location>
        <begin position="199"/>
        <end position="338"/>
    </location>
</feature>
<name>A0A0G4I0K6_9ALVE</name>
<proteinExistence type="predicted"/>
<feature type="compositionally biased region" description="Gly residues" evidence="1">
    <location>
        <begin position="220"/>
        <end position="232"/>
    </location>
</feature>
<dbReference type="AlphaFoldDB" id="A0A0G4I0K6"/>
<feature type="region of interest" description="Disordered" evidence="1">
    <location>
        <begin position="350"/>
        <end position="375"/>
    </location>
</feature>
<feature type="compositionally biased region" description="Basic and acidic residues" evidence="1">
    <location>
        <begin position="52"/>
        <end position="68"/>
    </location>
</feature>
<feature type="compositionally biased region" description="Basic and acidic residues" evidence="1">
    <location>
        <begin position="321"/>
        <end position="338"/>
    </location>
</feature>
<feature type="region of interest" description="Disordered" evidence="1">
    <location>
        <begin position="18"/>
        <end position="134"/>
    </location>
</feature>
<feature type="compositionally biased region" description="Low complexity" evidence="1">
    <location>
        <begin position="75"/>
        <end position="89"/>
    </location>
</feature>
<sequence length="672" mass="71139">MSEGGQCSDSFLSRLNEGANRILNQPAKPMQPSRVYPDGDISVLNTTPVAEPQKENLRPGEDARETGHKPRTPAYPKLDSSPPKPSSYLISPARSITGGISRGRDSLQGRVQENNQISGDSTGHPVRSPGTKSRQQVFAATPEFCGGTPEGDEFYSPMEEAESPPKNSEFATGMAGVDPTGAGGGGGFTFQTAMGGDGSAGVGGRAAGGRGGKSRSRTGVQGGAREFGGRGKGSSSEDLVGVAAGEERGKETRGGVCRSLIPRLTSVSAAGGGGGSGGGGGAVERKGPPGGKRQVRLRGAPSRDKEDGRGGNRTPIRRSKRIAEKQQGKAGPGHERGEFLVECGAACEGDLTGKKREKEQTEKQGSLRKDKEGKAFLSALPSEETTPVMTGRVRAVFCEEETGGREEEEEEAVSSRLVFHDAEEEKEQHQNQVGRGEISFRTGTRETRTPGHGLSDRNQQSPVVKVVTPTPRAARPAVVGRGAGGAIGDGMLFVLEETDGIYTVATFDPRHPLAKRDGIKKAVTPNPASRRWHYSQHCPSPAMIPSPFPGDRLNTRNPYTPRPMDRRREGNALDEHPAAAESSSSSSSAQNRTPVFGGQPTDRGIPPRTPPFAQGSVTPTGTLLDTSTGRRMAIPEEDMAERRRLMDACGGWFVPSHLLDPSNPAHGKWRIP</sequence>
<feature type="compositionally biased region" description="Basic and acidic residues" evidence="1">
    <location>
        <begin position="351"/>
        <end position="374"/>
    </location>
</feature>
<feature type="compositionally biased region" description="Low complexity" evidence="1">
    <location>
        <begin position="579"/>
        <end position="589"/>
    </location>
</feature>
<reference evidence="2" key="1">
    <citation type="submission" date="2014-11" db="EMBL/GenBank/DDBJ databases">
        <authorList>
            <person name="Otto D Thomas"/>
            <person name="Naeem Raeece"/>
        </authorList>
    </citation>
    <scope>NUCLEOTIDE SEQUENCE</scope>
</reference>
<feature type="compositionally biased region" description="Polar residues" evidence="1">
    <location>
        <begin position="615"/>
        <end position="629"/>
    </location>
</feature>
<feature type="compositionally biased region" description="Basic and acidic residues" evidence="1">
    <location>
        <begin position="563"/>
        <end position="578"/>
    </location>
</feature>
<feature type="compositionally biased region" description="Gly residues" evidence="1">
    <location>
        <begin position="270"/>
        <end position="282"/>
    </location>
</feature>
<evidence type="ECO:0000256" key="1">
    <source>
        <dbReference type="SAM" id="MobiDB-lite"/>
    </source>
</evidence>
<dbReference type="EMBL" id="CDMZ01004644">
    <property type="protein sequence ID" value="CEM50360.1"/>
    <property type="molecule type" value="Genomic_DNA"/>
</dbReference>
<dbReference type="VEuPathDB" id="CryptoDB:Cvel_9955"/>
<evidence type="ECO:0000313" key="2">
    <source>
        <dbReference type="EMBL" id="CEM50360.1"/>
    </source>
</evidence>
<organism evidence="2">
    <name type="scientific">Chromera velia CCMP2878</name>
    <dbReference type="NCBI Taxonomy" id="1169474"/>
    <lineage>
        <taxon>Eukaryota</taxon>
        <taxon>Sar</taxon>
        <taxon>Alveolata</taxon>
        <taxon>Colpodellida</taxon>
        <taxon>Chromeraceae</taxon>
        <taxon>Chromera</taxon>
    </lineage>
</organism>
<protein>
    <submittedName>
        <fullName evidence="2">Uncharacterized protein</fullName>
    </submittedName>
</protein>
<feature type="compositionally biased region" description="Gly residues" evidence="1">
    <location>
        <begin position="199"/>
        <end position="211"/>
    </location>
</feature>
<gene>
    <name evidence="2" type="ORF">Cvel_9955</name>
</gene>